<protein>
    <submittedName>
        <fullName evidence="3">Alpha/beta hydrolase</fullName>
    </submittedName>
</protein>
<dbReference type="PANTHER" id="PTHR43798:SF31">
    <property type="entry name" value="AB HYDROLASE SUPERFAMILY PROTEIN YCLE"/>
    <property type="match status" value="1"/>
</dbReference>
<keyword evidence="1 3" id="KW-0378">Hydrolase</keyword>
<dbReference type="InterPro" id="IPR050266">
    <property type="entry name" value="AB_hydrolase_sf"/>
</dbReference>
<dbReference type="SUPFAM" id="SSF53474">
    <property type="entry name" value="alpha/beta-Hydrolases"/>
    <property type="match status" value="1"/>
</dbReference>
<dbReference type="PRINTS" id="PR00412">
    <property type="entry name" value="EPOXHYDRLASE"/>
</dbReference>
<reference evidence="4" key="1">
    <citation type="submission" date="2019-03" db="EMBL/GenBank/DDBJ databases">
        <title>Aquabacterium pictum sp.nov., the first bacteriochlorophyll a-containing freshwater bacterium in the genus Aquabacterium of the class Betaproteobacteria.</title>
        <authorList>
            <person name="Hirose S."/>
            <person name="Tank M."/>
            <person name="Hara E."/>
            <person name="Tamaki H."/>
            <person name="Takaichi S."/>
            <person name="Haruta S."/>
            <person name="Hanada S."/>
        </authorList>
    </citation>
    <scope>NUCLEOTIDE SEQUENCE [LARGE SCALE GENOMIC DNA]</scope>
    <source>
        <strain evidence="4">W35</strain>
    </source>
</reference>
<dbReference type="Gene3D" id="3.40.50.1820">
    <property type="entry name" value="alpha/beta hydrolase"/>
    <property type="match status" value="1"/>
</dbReference>
<dbReference type="RefSeq" id="WP_228027086.1">
    <property type="nucleotide sequence ID" value="NZ_BJCL01000005.1"/>
</dbReference>
<dbReference type="AlphaFoldDB" id="A0A480APD9"/>
<dbReference type="InterPro" id="IPR000073">
    <property type="entry name" value="AB_hydrolase_1"/>
</dbReference>
<organism evidence="3 4">
    <name type="scientific">Pseudaquabacterium pictum</name>
    <dbReference type="NCBI Taxonomy" id="2315236"/>
    <lineage>
        <taxon>Bacteria</taxon>
        <taxon>Pseudomonadati</taxon>
        <taxon>Pseudomonadota</taxon>
        <taxon>Betaproteobacteria</taxon>
        <taxon>Burkholderiales</taxon>
        <taxon>Sphaerotilaceae</taxon>
        <taxon>Pseudaquabacterium</taxon>
    </lineage>
</organism>
<comment type="caution">
    <text evidence="3">The sequence shown here is derived from an EMBL/GenBank/DDBJ whole genome shotgun (WGS) entry which is preliminary data.</text>
</comment>
<dbReference type="GO" id="GO:0016020">
    <property type="term" value="C:membrane"/>
    <property type="evidence" value="ECO:0007669"/>
    <property type="project" value="TreeGrafter"/>
</dbReference>
<dbReference type="Proteomes" id="UP000301751">
    <property type="component" value="Unassembled WGS sequence"/>
</dbReference>
<gene>
    <name evidence="3" type="ORF">AQPW35_25050</name>
</gene>
<name>A0A480APD9_9BURK</name>
<evidence type="ECO:0000256" key="1">
    <source>
        <dbReference type="ARBA" id="ARBA00022801"/>
    </source>
</evidence>
<proteinExistence type="predicted"/>
<keyword evidence="4" id="KW-1185">Reference proteome</keyword>
<evidence type="ECO:0000259" key="2">
    <source>
        <dbReference type="Pfam" id="PF12697"/>
    </source>
</evidence>
<evidence type="ECO:0000313" key="4">
    <source>
        <dbReference type="Proteomes" id="UP000301751"/>
    </source>
</evidence>
<dbReference type="GO" id="GO:0016787">
    <property type="term" value="F:hydrolase activity"/>
    <property type="evidence" value="ECO:0007669"/>
    <property type="project" value="UniProtKB-KW"/>
</dbReference>
<dbReference type="PRINTS" id="PR00111">
    <property type="entry name" value="ABHYDROLASE"/>
</dbReference>
<dbReference type="PANTHER" id="PTHR43798">
    <property type="entry name" value="MONOACYLGLYCEROL LIPASE"/>
    <property type="match status" value="1"/>
</dbReference>
<dbReference type="EMBL" id="BJCL01000005">
    <property type="protein sequence ID" value="GCL63424.1"/>
    <property type="molecule type" value="Genomic_DNA"/>
</dbReference>
<feature type="domain" description="AB hydrolase-1" evidence="2">
    <location>
        <begin position="30"/>
        <end position="263"/>
    </location>
</feature>
<evidence type="ECO:0000313" key="3">
    <source>
        <dbReference type="EMBL" id="GCL63424.1"/>
    </source>
</evidence>
<accession>A0A480APD9</accession>
<dbReference type="InterPro" id="IPR029058">
    <property type="entry name" value="AB_hydrolase_fold"/>
</dbReference>
<dbReference type="Pfam" id="PF12697">
    <property type="entry name" value="Abhydrolase_6"/>
    <property type="match status" value="1"/>
</dbReference>
<dbReference type="InterPro" id="IPR000639">
    <property type="entry name" value="Epox_hydrolase-like"/>
</dbReference>
<sequence length="273" mass="27575">MTPQLVTGGPLAHLRWDAFRAPGAPVQPTVLLLHGVGGGRAAWDVSGTGAALAAAGFTALSADFPGYGESPPVQPYDLAGMAGAVIDTLAALGTGPAVLVGHSMGGMVAQEVVARAPQVVHSLVLAGTSPAFGKPGGDWQQAFLQSRFAPLDAGLGMAGLAAQLVPTMVAPGTAPAAIAAAQAMMAGVPEATYRAAVAALVAFDRRANLPNIAVPTLVITGEHDRTAAPEVARKMAERIPGALCQVLPAAGHLLNIEQPDAFNTALLSFLQHR</sequence>